<dbReference type="Proteomes" id="UP000682111">
    <property type="component" value="Unassembled WGS sequence"/>
</dbReference>
<feature type="domain" description="PilZ" evidence="1">
    <location>
        <begin position="29"/>
        <end position="107"/>
    </location>
</feature>
<evidence type="ECO:0000259" key="1">
    <source>
        <dbReference type="Pfam" id="PF07238"/>
    </source>
</evidence>
<protein>
    <recommendedName>
        <fullName evidence="1">PilZ domain-containing protein</fullName>
    </recommendedName>
</protein>
<proteinExistence type="predicted"/>
<reference evidence="2" key="1">
    <citation type="submission" date="2021-03" db="EMBL/GenBank/DDBJ databases">
        <title>Antimicrobial resistance genes in bacteria isolated from Japanese honey, and their potential for conferring macrolide and lincosamide resistance in the American foulbrood pathogen Paenibacillus larvae.</title>
        <authorList>
            <person name="Okamoto M."/>
            <person name="Kumagai M."/>
            <person name="Kanamori H."/>
            <person name="Takamatsu D."/>
        </authorList>
    </citation>
    <scope>NUCLEOTIDE SEQUENCE</scope>
    <source>
        <strain evidence="2">J27TS8</strain>
    </source>
</reference>
<evidence type="ECO:0000313" key="3">
    <source>
        <dbReference type="Proteomes" id="UP000682111"/>
    </source>
</evidence>
<keyword evidence="3" id="KW-1185">Reference proteome</keyword>
<comment type="caution">
    <text evidence="2">The sequence shown here is derived from an EMBL/GenBank/DDBJ whole genome shotgun (WGS) entry which is preliminary data.</text>
</comment>
<gene>
    <name evidence="2" type="ORF">J27TS8_13230</name>
</gene>
<dbReference type="AlphaFoldDB" id="A0A919WG73"/>
<dbReference type="RefSeq" id="WP_212933403.1">
    <property type="nucleotide sequence ID" value="NZ_BORC01000002.1"/>
</dbReference>
<dbReference type="GO" id="GO:0035438">
    <property type="term" value="F:cyclic-di-GMP binding"/>
    <property type="evidence" value="ECO:0007669"/>
    <property type="project" value="InterPro"/>
</dbReference>
<sequence>MLFKRDESFRFTFENPVKATFKVLRLNQLNNDLKEGSALIIDLSPNGLRLSSSLDLPINEKNIVLMISFVLNAQPLSIMAEPIWKKRTSATSFSYGLVGVNDEETKSMIITELKEYTKKKQHS</sequence>
<evidence type="ECO:0000313" key="2">
    <source>
        <dbReference type="EMBL" id="GIN61330.1"/>
    </source>
</evidence>
<dbReference type="Pfam" id="PF07238">
    <property type="entry name" value="PilZ"/>
    <property type="match status" value="1"/>
</dbReference>
<accession>A0A919WG73</accession>
<organism evidence="2 3">
    <name type="scientific">Robertmurraya siralis</name>
    <dbReference type="NCBI Taxonomy" id="77777"/>
    <lineage>
        <taxon>Bacteria</taxon>
        <taxon>Bacillati</taxon>
        <taxon>Bacillota</taxon>
        <taxon>Bacilli</taxon>
        <taxon>Bacillales</taxon>
        <taxon>Bacillaceae</taxon>
        <taxon>Robertmurraya</taxon>
    </lineage>
</organism>
<dbReference type="InterPro" id="IPR009875">
    <property type="entry name" value="PilZ_domain"/>
</dbReference>
<dbReference type="EMBL" id="BORC01000002">
    <property type="protein sequence ID" value="GIN61330.1"/>
    <property type="molecule type" value="Genomic_DNA"/>
</dbReference>
<name>A0A919WG73_9BACI</name>